<evidence type="ECO:0000313" key="4">
    <source>
        <dbReference type="Proteomes" id="UP000014680"/>
    </source>
</evidence>
<dbReference type="InterPro" id="IPR043129">
    <property type="entry name" value="ATPase_NBD"/>
</dbReference>
<comment type="function">
    <text evidence="1">Actins are highly conserved proteins that are involved in various types of cell motility and are ubiquitously expressed in all eukaryotic cells. Multiple isoforms are involved in various cellular functions such as cytoskeleton structure, cell mobility, chromosome movement and muscle contraction.</text>
</comment>
<dbReference type="SMART" id="SM00268">
    <property type="entry name" value="ACTIN"/>
    <property type="match status" value="1"/>
</dbReference>
<dbReference type="Proteomes" id="UP000014680">
    <property type="component" value="Unassembled WGS sequence"/>
</dbReference>
<dbReference type="AlphaFoldDB" id="L7FPR2"/>
<dbReference type="GO" id="GO:0005856">
    <property type="term" value="C:cytoskeleton"/>
    <property type="evidence" value="ECO:0007669"/>
    <property type="project" value="UniProtKB-ARBA"/>
</dbReference>
<dbReference type="FunFam" id="3.30.420.40:FF:000058">
    <property type="entry name" value="Putative actin-related protein 5"/>
    <property type="match status" value="1"/>
</dbReference>
<evidence type="ECO:0000313" key="3">
    <source>
        <dbReference type="EMBL" id="ELP91794.1"/>
    </source>
</evidence>
<dbReference type="GO" id="GO:0016192">
    <property type="term" value="P:vesicle-mediated transport"/>
    <property type="evidence" value="ECO:0007669"/>
    <property type="project" value="UniProtKB-ARBA"/>
</dbReference>
<comment type="similarity">
    <text evidence="2">Belongs to the actin family.</text>
</comment>
<dbReference type="SUPFAM" id="SSF53067">
    <property type="entry name" value="Actin-like ATPase domain"/>
    <property type="match status" value="2"/>
</dbReference>
<dbReference type="Gene3D" id="3.90.640.10">
    <property type="entry name" value="Actin, Chain A, domain 4"/>
    <property type="match status" value="1"/>
</dbReference>
<organism evidence="3 4">
    <name type="scientific">Entamoeba invadens IP1</name>
    <dbReference type="NCBI Taxonomy" id="370355"/>
    <lineage>
        <taxon>Eukaryota</taxon>
        <taxon>Amoebozoa</taxon>
        <taxon>Evosea</taxon>
        <taxon>Archamoebae</taxon>
        <taxon>Mastigamoebida</taxon>
        <taxon>Entamoebidae</taxon>
        <taxon>Entamoeba</taxon>
    </lineage>
</organism>
<protein>
    <submittedName>
        <fullName evidence="3">Actin-7, putative</fullName>
    </submittedName>
</protein>
<proteinExistence type="inferred from homology"/>
<dbReference type="GeneID" id="14890792"/>
<dbReference type="VEuPathDB" id="AmoebaDB:EIN_138010"/>
<reference evidence="3 4" key="1">
    <citation type="submission" date="2012-10" db="EMBL/GenBank/DDBJ databases">
        <authorList>
            <person name="Zafar N."/>
            <person name="Inman J."/>
            <person name="Hall N."/>
            <person name="Lorenzi H."/>
            <person name="Caler E."/>
        </authorList>
    </citation>
    <scope>NUCLEOTIDE SEQUENCE [LARGE SCALE GENOMIC DNA]</scope>
    <source>
        <strain evidence="3 4">IP1</strain>
    </source>
</reference>
<name>L7FPR2_ENTIV</name>
<dbReference type="EMBL" id="KB206440">
    <property type="protein sequence ID" value="ELP91794.1"/>
    <property type="molecule type" value="Genomic_DNA"/>
</dbReference>
<evidence type="ECO:0000256" key="1">
    <source>
        <dbReference type="ARBA" id="ARBA00025474"/>
    </source>
</evidence>
<dbReference type="PANTHER" id="PTHR11937">
    <property type="entry name" value="ACTIN"/>
    <property type="match status" value="1"/>
</dbReference>
<dbReference type="Pfam" id="PF00022">
    <property type="entry name" value="Actin"/>
    <property type="match status" value="1"/>
</dbReference>
<dbReference type="RefSeq" id="XP_004258565.1">
    <property type="nucleotide sequence ID" value="XM_004258517.1"/>
</dbReference>
<dbReference type="OrthoDB" id="6220758at2759"/>
<dbReference type="Gene3D" id="3.30.420.40">
    <property type="match status" value="2"/>
</dbReference>
<keyword evidence="4" id="KW-1185">Reference proteome</keyword>
<accession>L7FPR2</accession>
<dbReference type="KEGG" id="eiv:EIN_138010"/>
<sequence length="379" mass="42999">MTQQIHNDPIAVFDISSYKTKIGFANEKVPLKTYVSVSGQLKVWTCMCGSGEIPKDNFVGEETYERHKQLNFRCLVESGIVDIEKYDLERIVYNNFRNYLKLDPNKTPSLFTEAVNTTTKIRQYICEPAMEYFKFPLFCLISQPVLSLLSTGKSTGFCVESGHGVTQFVPVYEGSKVQMGVSCLKLAGQDVSESIEKIVNEKGFIYEDIIEKVKINDIKENLCYIAQNYEKEKKKETKELEKIYNLRDEKEINLGAERFECTEQLFSPEKYGKEMNGIALQTYDSLMHVNPDVRNELYGNIVIAGGNTMIPGFVDRFKTELAERVPNSKKMNVTAPENRDISAWMGGAMFASLSTFESACVSKENYDETGPSNINRVCP</sequence>
<dbReference type="PRINTS" id="PR00190">
    <property type="entry name" value="ACTIN"/>
</dbReference>
<gene>
    <name evidence="3" type="ORF">EIN_138010</name>
</gene>
<evidence type="ECO:0000256" key="2">
    <source>
        <dbReference type="RuleBase" id="RU000487"/>
    </source>
</evidence>
<dbReference type="InterPro" id="IPR004000">
    <property type="entry name" value="Actin"/>
</dbReference>
<dbReference type="FunFam" id="3.90.640.10:FF:000007">
    <property type="entry name" value="Actin like 7B"/>
    <property type="match status" value="1"/>
</dbReference>